<comment type="caution">
    <text evidence="2">The sequence shown here is derived from an EMBL/GenBank/DDBJ whole genome shotgun (WGS) entry which is preliminary data.</text>
</comment>
<dbReference type="Proteomes" id="UP001159363">
    <property type="component" value="Chromosome 7"/>
</dbReference>
<protein>
    <submittedName>
        <fullName evidence="2">Uncharacterized protein</fullName>
    </submittedName>
</protein>
<reference evidence="2 3" key="1">
    <citation type="submission" date="2023-02" db="EMBL/GenBank/DDBJ databases">
        <title>LHISI_Scaffold_Assembly.</title>
        <authorList>
            <person name="Stuart O.P."/>
            <person name="Cleave R."/>
            <person name="Magrath M.J.L."/>
            <person name="Mikheyev A.S."/>
        </authorList>
    </citation>
    <scope>NUCLEOTIDE SEQUENCE [LARGE SCALE GENOMIC DNA]</scope>
    <source>
        <strain evidence="2">Daus_M_001</strain>
        <tissue evidence="2">Leg muscle</tissue>
    </source>
</reference>
<sequence>MGEGWSDIIQAIYDTHILRELARQALYQSKRTLMVHQSLQSSTRGSVESAKDDSTNLEDKVNSEGSVDTETEDFNFKGFPDCGTMATNAAAGGGSKLHYVTRSGCRGKNERIV</sequence>
<proteinExistence type="predicted"/>
<gene>
    <name evidence="2" type="ORF">PR048_021131</name>
</gene>
<accession>A0ABQ9GXB9</accession>
<feature type="compositionally biased region" description="Basic and acidic residues" evidence="1">
    <location>
        <begin position="49"/>
        <end position="62"/>
    </location>
</feature>
<organism evidence="2 3">
    <name type="scientific">Dryococelus australis</name>
    <dbReference type="NCBI Taxonomy" id="614101"/>
    <lineage>
        <taxon>Eukaryota</taxon>
        <taxon>Metazoa</taxon>
        <taxon>Ecdysozoa</taxon>
        <taxon>Arthropoda</taxon>
        <taxon>Hexapoda</taxon>
        <taxon>Insecta</taxon>
        <taxon>Pterygota</taxon>
        <taxon>Neoptera</taxon>
        <taxon>Polyneoptera</taxon>
        <taxon>Phasmatodea</taxon>
        <taxon>Verophasmatodea</taxon>
        <taxon>Anareolatae</taxon>
        <taxon>Phasmatidae</taxon>
        <taxon>Eurycanthinae</taxon>
        <taxon>Dryococelus</taxon>
    </lineage>
</organism>
<feature type="compositionally biased region" description="Polar residues" evidence="1">
    <location>
        <begin position="36"/>
        <end position="46"/>
    </location>
</feature>
<evidence type="ECO:0000313" key="2">
    <source>
        <dbReference type="EMBL" id="KAJ8876684.1"/>
    </source>
</evidence>
<name>A0ABQ9GXB9_9NEOP</name>
<dbReference type="EMBL" id="JARBHB010000008">
    <property type="protein sequence ID" value="KAJ8876684.1"/>
    <property type="molecule type" value="Genomic_DNA"/>
</dbReference>
<evidence type="ECO:0000256" key="1">
    <source>
        <dbReference type="SAM" id="MobiDB-lite"/>
    </source>
</evidence>
<feature type="region of interest" description="Disordered" evidence="1">
    <location>
        <begin position="36"/>
        <end position="72"/>
    </location>
</feature>
<keyword evidence="3" id="KW-1185">Reference proteome</keyword>
<evidence type="ECO:0000313" key="3">
    <source>
        <dbReference type="Proteomes" id="UP001159363"/>
    </source>
</evidence>